<evidence type="ECO:0000313" key="2">
    <source>
        <dbReference type="EMBL" id="MDM5271207.1"/>
    </source>
</evidence>
<accession>A0ABT7QWP9</accession>
<gene>
    <name evidence="2" type="ORF">PGH07_03370</name>
</gene>
<reference evidence="2" key="1">
    <citation type="submission" date="2023-01" db="EMBL/GenBank/DDBJ databases">
        <title>Sulfurovum sp. zt1-1 genome assembly.</title>
        <authorList>
            <person name="Wang J."/>
        </authorList>
    </citation>
    <scope>NUCLEOTIDE SEQUENCE</scope>
    <source>
        <strain evidence="2">Zt1-1</strain>
    </source>
</reference>
<name>A0ABT7QWP9_9BACT</name>
<keyword evidence="1" id="KW-0175">Coiled coil</keyword>
<dbReference type="Proteomes" id="UP001169069">
    <property type="component" value="Unassembled WGS sequence"/>
</dbReference>
<dbReference type="RefSeq" id="WP_289412531.1">
    <property type="nucleotide sequence ID" value="NZ_JAQIBD010000001.1"/>
</dbReference>
<comment type="caution">
    <text evidence="2">The sequence shown here is derived from an EMBL/GenBank/DDBJ whole genome shotgun (WGS) entry which is preliminary data.</text>
</comment>
<organism evidence="2 3">
    <name type="scientific">Sulfurovum zhangzhouensis</name>
    <dbReference type="NCBI Taxonomy" id="3019067"/>
    <lineage>
        <taxon>Bacteria</taxon>
        <taxon>Pseudomonadati</taxon>
        <taxon>Campylobacterota</taxon>
        <taxon>Epsilonproteobacteria</taxon>
        <taxon>Campylobacterales</taxon>
        <taxon>Sulfurovaceae</taxon>
        <taxon>Sulfurovum</taxon>
    </lineage>
</organism>
<protein>
    <submittedName>
        <fullName evidence="2">Uncharacterized protein</fullName>
    </submittedName>
</protein>
<keyword evidence="3" id="KW-1185">Reference proteome</keyword>
<sequence length="162" mass="18699">MAKRGNPNLNKNALERRKRTESLIRQAVKSLEANHEIKSIPSVSARTKELDTNSKGVSEASFRNKNLEHIQSLMIELRIGKFEAITVGDSESDAELADQVLQLKKELKKKNEEIKKLKQDKKKQSVTIDIITIENEELRAVNYEMEMKSKMKLYFNEVNNRN</sequence>
<proteinExistence type="predicted"/>
<dbReference type="EMBL" id="JAQIBD010000001">
    <property type="protein sequence ID" value="MDM5271207.1"/>
    <property type="molecule type" value="Genomic_DNA"/>
</dbReference>
<evidence type="ECO:0000313" key="3">
    <source>
        <dbReference type="Proteomes" id="UP001169069"/>
    </source>
</evidence>
<feature type="coiled-coil region" evidence="1">
    <location>
        <begin position="93"/>
        <end position="127"/>
    </location>
</feature>
<evidence type="ECO:0000256" key="1">
    <source>
        <dbReference type="SAM" id="Coils"/>
    </source>
</evidence>